<dbReference type="Pfam" id="PF01699">
    <property type="entry name" value="Na_Ca_ex"/>
    <property type="match status" value="2"/>
</dbReference>
<evidence type="ECO:0000313" key="11">
    <source>
        <dbReference type="Proteomes" id="UP000288716"/>
    </source>
</evidence>
<evidence type="ECO:0000256" key="6">
    <source>
        <dbReference type="ARBA" id="ARBA00022989"/>
    </source>
</evidence>
<name>A0A443SCP5_9ACAR</name>
<comment type="subcellular location">
    <subcellularLocation>
        <location evidence="1">Membrane</location>
        <topology evidence="1">Multi-pass membrane protein</topology>
    </subcellularLocation>
</comment>
<reference evidence="10 11" key="1">
    <citation type="journal article" date="2018" name="Gigascience">
        <title>Genomes of trombidid mites reveal novel predicted allergens and laterally-transferred genes associated with secondary metabolism.</title>
        <authorList>
            <person name="Dong X."/>
            <person name="Chaisiri K."/>
            <person name="Xia D."/>
            <person name="Armstrong S.D."/>
            <person name="Fang Y."/>
            <person name="Donnelly M.J."/>
            <person name="Kadowaki T."/>
            <person name="McGarry J.W."/>
            <person name="Darby A.C."/>
            <person name="Makepeace B.L."/>
        </authorList>
    </citation>
    <scope>NUCLEOTIDE SEQUENCE [LARGE SCALE GENOMIC DNA]</scope>
    <source>
        <strain evidence="10">UoL-UT</strain>
    </source>
</reference>
<keyword evidence="2" id="KW-0813">Transport</keyword>
<dbReference type="EMBL" id="NCKV01003957">
    <property type="protein sequence ID" value="RWS25205.1"/>
    <property type="molecule type" value="Genomic_DNA"/>
</dbReference>
<dbReference type="Proteomes" id="UP000288716">
    <property type="component" value="Unassembled WGS sequence"/>
</dbReference>
<feature type="transmembrane region" description="Helical" evidence="8">
    <location>
        <begin position="62"/>
        <end position="87"/>
    </location>
</feature>
<keyword evidence="3" id="KW-0050">Antiport</keyword>
<keyword evidence="5 8" id="KW-0812">Transmembrane</keyword>
<comment type="caution">
    <text evidence="10">The sequence shown here is derived from an EMBL/GenBank/DDBJ whole genome shotgun (WGS) entry which is preliminary data.</text>
</comment>
<dbReference type="GO" id="GO:0016020">
    <property type="term" value="C:membrane"/>
    <property type="evidence" value="ECO:0007669"/>
    <property type="project" value="UniProtKB-SubCell"/>
</dbReference>
<keyword evidence="7 8" id="KW-0472">Membrane</keyword>
<evidence type="ECO:0000256" key="3">
    <source>
        <dbReference type="ARBA" id="ARBA00022449"/>
    </source>
</evidence>
<dbReference type="InterPro" id="IPR004837">
    <property type="entry name" value="NaCa_Exmemb"/>
</dbReference>
<dbReference type="PANTHER" id="PTHR12266">
    <property type="entry name" value="NA+/CA2+ K+ INDEPENDENT EXCHANGER"/>
    <property type="match status" value="1"/>
</dbReference>
<evidence type="ECO:0000313" key="10">
    <source>
        <dbReference type="EMBL" id="RWS25205.1"/>
    </source>
</evidence>
<evidence type="ECO:0000256" key="1">
    <source>
        <dbReference type="ARBA" id="ARBA00004141"/>
    </source>
</evidence>
<keyword evidence="4" id="KW-0106">Calcium</keyword>
<dbReference type="GO" id="GO:0006874">
    <property type="term" value="P:intracellular calcium ion homeostasis"/>
    <property type="evidence" value="ECO:0007669"/>
    <property type="project" value="TreeGrafter"/>
</dbReference>
<feature type="transmembrane region" description="Helical" evidence="8">
    <location>
        <begin position="340"/>
        <end position="363"/>
    </location>
</feature>
<feature type="transmembrane region" description="Helical" evidence="8">
    <location>
        <begin position="399"/>
        <end position="421"/>
    </location>
</feature>
<keyword evidence="6 8" id="KW-1133">Transmembrane helix</keyword>
<evidence type="ECO:0000259" key="9">
    <source>
        <dbReference type="Pfam" id="PF01699"/>
    </source>
</evidence>
<evidence type="ECO:0000256" key="4">
    <source>
        <dbReference type="ARBA" id="ARBA00022568"/>
    </source>
</evidence>
<feature type="transmembrane region" description="Helical" evidence="8">
    <location>
        <begin position="158"/>
        <end position="177"/>
    </location>
</feature>
<evidence type="ECO:0000256" key="5">
    <source>
        <dbReference type="ARBA" id="ARBA00022692"/>
    </source>
</evidence>
<accession>A0A443SCP5</accession>
<dbReference type="PANTHER" id="PTHR12266:SF0">
    <property type="entry name" value="MITOCHONDRIAL SODIUM_CALCIUM EXCHANGER PROTEIN"/>
    <property type="match status" value="1"/>
</dbReference>
<feature type="domain" description="Sodium/calcium exchanger membrane region" evidence="9">
    <location>
        <begin position="378"/>
        <end position="457"/>
    </location>
</feature>
<keyword evidence="4" id="KW-0406">Ion transport</keyword>
<dbReference type="GO" id="GO:0005432">
    <property type="term" value="F:calcium:sodium antiporter activity"/>
    <property type="evidence" value="ECO:0007669"/>
    <property type="project" value="TreeGrafter"/>
</dbReference>
<feature type="domain" description="Sodium/calcium exchanger membrane region" evidence="9">
    <location>
        <begin position="62"/>
        <end position="188"/>
    </location>
</feature>
<organism evidence="10 11">
    <name type="scientific">Leptotrombidium deliense</name>
    <dbReference type="NCBI Taxonomy" id="299467"/>
    <lineage>
        <taxon>Eukaryota</taxon>
        <taxon>Metazoa</taxon>
        <taxon>Ecdysozoa</taxon>
        <taxon>Arthropoda</taxon>
        <taxon>Chelicerata</taxon>
        <taxon>Arachnida</taxon>
        <taxon>Acari</taxon>
        <taxon>Acariformes</taxon>
        <taxon>Trombidiformes</taxon>
        <taxon>Prostigmata</taxon>
        <taxon>Anystina</taxon>
        <taxon>Parasitengona</taxon>
        <taxon>Trombiculoidea</taxon>
        <taxon>Trombiculidae</taxon>
        <taxon>Leptotrombidium</taxon>
    </lineage>
</organism>
<dbReference type="Gene3D" id="1.20.1420.30">
    <property type="entry name" value="NCX, central ion-binding region"/>
    <property type="match status" value="2"/>
</dbReference>
<keyword evidence="4" id="KW-0109">Calcium transport</keyword>
<dbReference type="InterPro" id="IPR051359">
    <property type="entry name" value="CaCA_antiporter"/>
</dbReference>
<proteinExistence type="predicted"/>
<sequence length="463" mass="52062">MIPESDLYSEFIAVNSLNSTNLRCGFVHSEDHTASDDGFINYMQLFYCTFGNQKLKAVPFSVIWLLVLFTGLGVTADDFLCPSLLLISKTLRLSQNIAGVTFLAFGNGAPDIFSSLAGIKQSRPELVIGELFGIFVTTVVAGSIFLNQEFDVMKRPLMRDLIFYLFASYFTWFIFFRRTINIYHAIGEMHYLCFVLLTTECSVYIGRIVNNKYRSQVKSETCFNESQTIISQAHSLHCRSRLGSVDTLTASVESRLESMSEFKEFLIHICPIDLMEWTEETLFSKICQLWKSPLYFLLTITVPVVDFESHKNNWCRLLNCIHCVTGPFVVLVLTSNLKLHVGGCPVAVIVMGIALVFSILVYFTSIRDFPPSYHWIFGYLGFVVSVIWIYALANEVVSLLRAIGIMFDLSDVILGLTVLAWGNSLGDLISNLSMARQGFPRMGISACFGGPLLSILFKISKLE</sequence>
<gene>
    <name evidence="10" type="ORF">B4U80_11107</name>
</gene>
<dbReference type="STRING" id="299467.A0A443SCP5"/>
<feature type="transmembrane region" description="Helical" evidence="8">
    <location>
        <begin position="442"/>
        <end position="460"/>
    </location>
</feature>
<evidence type="ECO:0000256" key="7">
    <source>
        <dbReference type="ARBA" id="ARBA00023136"/>
    </source>
</evidence>
<protein>
    <submittedName>
        <fullName evidence="10">Sodium/potassium/calcium exchanger 6-like protein</fullName>
    </submittedName>
</protein>
<evidence type="ECO:0000256" key="8">
    <source>
        <dbReference type="SAM" id="Phobius"/>
    </source>
</evidence>
<keyword evidence="11" id="KW-1185">Reference proteome</keyword>
<dbReference type="VEuPathDB" id="VectorBase:LDEU006836"/>
<feature type="transmembrane region" description="Helical" evidence="8">
    <location>
        <begin position="375"/>
        <end position="393"/>
    </location>
</feature>
<feature type="transmembrane region" description="Helical" evidence="8">
    <location>
        <begin position="99"/>
        <end position="120"/>
    </location>
</feature>
<dbReference type="OrthoDB" id="407410at2759"/>
<evidence type="ECO:0000256" key="2">
    <source>
        <dbReference type="ARBA" id="ARBA00022448"/>
    </source>
</evidence>
<dbReference type="AlphaFoldDB" id="A0A443SCP5"/>
<feature type="transmembrane region" description="Helical" evidence="8">
    <location>
        <begin position="126"/>
        <end position="146"/>
    </location>
</feature>
<dbReference type="InterPro" id="IPR044880">
    <property type="entry name" value="NCX_ion-bd_dom_sf"/>
</dbReference>